<proteinExistence type="predicted"/>
<feature type="compositionally biased region" description="Gly residues" evidence="1">
    <location>
        <begin position="1"/>
        <end position="11"/>
    </location>
</feature>
<organism evidence="2">
    <name type="scientific">uncultured Acidimicrobiales bacterium</name>
    <dbReference type="NCBI Taxonomy" id="310071"/>
    <lineage>
        <taxon>Bacteria</taxon>
        <taxon>Bacillati</taxon>
        <taxon>Actinomycetota</taxon>
        <taxon>Acidimicrobiia</taxon>
        <taxon>Acidimicrobiales</taxon>
        <taxon>environmental samples</taxon>
    </lineage>
</organism>
<dbReference type="AlphaFoldDB" id="A0A6J4HA64"/>
<evidence type="ECO:0000313" key="2">
    <source>
        <dbReference type="EMBL" id="CAA9217520.1"/>
    </source>
</evidence>
<gene>
    <name evidence="2" type="ORF">AVDCRST_MAG20-442</name>
</gene>
<name>A0A6J4HA64_9ACTN</name>
<evidence type="ECO:0000256" key="1">
    <source>
        <dbReference type="SAM" id="MobiDB-lite"/>
    </source>
</evidence>
<sequence length="59" mass="6091">MGTRRGVGGTGRVAADGHRRSRGARRLAVLAAVTGGVAAYRKQRLDAADAAFPEASTPR</sequence>
<reference evidence="2" key="1">
    <citation type="submission" date="2020-02" db="EMBL/GenBank/DDBJ databases">
        <authorList>
            <person name="Meier V. D."/>
        </authorList>
    </citation>
    <scope>NUCLEOTIDE SEQUENCE</scope>
    <source>
        <strain evidence="2">AVDCRST_MAG20</strain>
    </source>
</reference>
<feature type="region of interest" description="Disordered" evidence="1">
    <location>
        <begin position="1"/>
        <end position="21"/>
    </location>
</feature>
<protein>
    <submittedName>
        <fullName evidence="2">Uncharacterized protein</fullName>
    </submittedName>
</protein>
<dbReference type="EMBL" id="CADCSY010000021">
    <property type="protein sequence ID" value="CAA9217520.1"/>
    <property type="molecule type" value="Genomic_DNA"/>
</dbReference>
<accession>A0A6J4HA64</accession>